<sequence>MQKEGRQMSVVTIHDVARRTGLSISTVSQALNGKGRISEKTRALVRKMADELGYIPDSRARSMRVSRSKAIGLLVPDVRNGYFSELVYAVQDELYINGYATLIGVSLDDTKRQDDFFRTILARHIDGAIVVPRNATSPILRVVLDRGLPVVFVDRRDEGAPQIPLVDSDPEPGLEQALQSLAEHGHRKVAYIPGPDIHPPVFQERQAAFTALSDRRRDIQGIVVRDYGDRVDDCRRIMRSLVDQGVTAFIFGYSGDAIRAIAIVNEDSWAFRDKVALVSFDDLDLFRLVTPQVSVISQQVDRMGRLGVGVLLDLVEAGGAEGGRGVAVRPGECRRMDTVFTPRGLLS</sequence>
<accession>A0ABU8ZPE8</accession>
<keyword evidence="3" id="KW-0804">Transcription</keyword>
<reference evidence="5 6" key="1">
    <citation type="submission" date="2024-02" db="EMBL/GenBank/DDBJ databases">
        <title>Bifidobacterium honeyensis sp. nov., isolated from the comb honey.</title>
        <authorList>
            <person name="Liu W."/>
            <person name="Li Y."/>
        </authorList>
    </citation>
    <scope>NUCLEOTIDE SEQUENCE [LARGE SCALE GENOMIC DNA]</scope>
    <source>
        <strain evidence="5 6">IMAU50988</strain>
    </source>
</reference>
<dbReference type="Proteomes" id="UP001373159">
    <property type="component" value="Unassembled WGS sequence"/>
</dbReference>
<dbReference type="SUPFAM" id="SSF47413">
    <property type="entry name" value="lambda repressor-like DNA-binding domains"/>
    <property type="match status" value="1"/>
</dbReference>
<dbReference type="InterPro" id="IPR000843">
    <property type="entry name" value="HTH_LacI"/>
</dbReference>
<dbReference type="PROSITE" id="PS50932">
    <property type="entry name" value="HTH_LACI_2"/>
    <property type="match status" value="1"/>
</dbReference>
<evidence type="ECO:0000256" key="2">
    <source>
        <dbReference type="ARBA" id="ARBA00023125"/>
    </source>
</evidence>
<evidence type="ECO:0000313" key="5">
    <source>
        <dbReference type="EMBL" id="MEK0307094.1"/>
    </source>
</evidence>
<keyword evidence="1" id="KW-0805">Transcription regulation</keyword>
<evidence type="ECO:0000256" key="1">
    <source>
        <dbReference type="ARBA" id="ARBA00023015"/>
    </source>
</evidence>
<keyword evidence="6" id="KW-1185">Reference proteome</keyword>
<evidence type="ECO:0000259" key="4">
    <source>
        <dbReference type="PROSITE" id="PS50932"/>
    </source>
</evidence>
<dbReference type="SMART" id="SM00354">
    <property type="entry name" value="HTH_LACI"/>
    <property type="match status" value="1"/>
</dbReference>
<feature type="domain" description="HTH lacI-type" evidence="4">
    <location>
        <begin position="11"/>
        <end position="65"/>
    </location>
</feature>
<dbReference type="RefSeq" id="WP_340469805.1">
    <property type="nucleotide sequence ID" value="NZ_JBANBB010000002.1"/>
</dbReference>
<dbReference type="PANTHER" id="PTHR30146:SF109">
    <property type="entry name" value="HTH-TYPE TRANSCRIPTIONAL REGULATOR GALS"/>
    <property type="match status" value="1"/>
</dbReference>
<evidence type="ECO:0000256" key="3">
    <source>
        <dbReference type="ARBA" id="ARBA00023163"/>
    </source>
</evidence>
<comment type="caution">
    <text evidence="5">The sequence shown here is derived from an EMBL/GenBank/DDBJ whole genome shotgun (WGS) entry which is preliminary data.</text>
</comment>
<organism evidence="5 6">
    <name type="scientific">Bifidobacterium favimelis</name>
    <dbReference type="NCBI Taxonomy" id="3122979"/>
    <lineage>
        <taxon>Bacteria</taxon>
        <taxon>Bacillati</taxon>
        <taxon>Actinomycetota</taxon>
        <taxon>Actinomycetes</taxon>
        <taxon>Bifidobacteriales</taxon>
        <taxon>Bifidobacteriaceae</taxon>
        <taxon>Bifidobacterium</taxon>
    </lineage>
</organism>
<dbReference type="Pfam" id="PF00356">
    <property type="entry name" value="LacI"/>
    <property type="match status" value="1"/>
</dbReference>
<dbReference type="CDD" id="cd01392">
    <property type="entry name" value="HTH_LacI"/>
    <property type="match status" value="1"/>
</dbReference>
<dbReference type="SUPFAM" id="SSF53822">
    <property type="entry name" value="Periplasmic binding protein-like I"/>
    <property type="match status" value="1"/>
</dbReference>
<dbReference type="EMBL" id="JBANBB010000002">
    <property type="protein sequence ID" value="MEK0307094.1"/>
    <property type="molecule type" value="Genomic_DNA"/>
</dbReference>
<dbReference type="GO" id="GO:0003677">
    <property type="term" value="F:DNA binding"/>
    <property type="evidence" value="ECO:0007669"/>
    <property type="project" value="UniProtKB-KW"/>
</dbReference>
<dbReference type="Gene3D" id="1.10.260.40">
    <property type="entry name" value="lambda repressor-like DNA-binding domains"/>
    <property type="match status" value="1"/>
</dbReference>
<name>A0ABU8ZPE8_9BIFI</name>
<dbReference type="InterPro" id="IPR028082">
    <property type="entry name" value="Peripla_BP_I"/>
</dbReference>
<proteinExistence type="predicted"/>
<gene>
    <name evidence="5" type="ORF">V8P97_06435</name>
</gene>
<dbReference type="InterPro" id="IPR010982">
    <property type="entry name" value="Lambda_DNA-bd_dom_sf"/>
</dbReference>
<dbReference type="PANTHER" id="PTHR30146">
    <property type="entry name" value="LACI-RELATED TRANSCRIPTIONAL REPRESSOR"/>
    <property type="match status" value="1"/>
</dbReference>
<dbReference type="Pfam" id="PF13377">
    <property type="entry name" value="Peripla_BP_3"/>
    <property type="match status" value="1"/>
</dbReference>
<protein>
    <submittedName>
        <fullName evidence="5">LacI family DNA-binding transcriptional regulator</fullName>
    </submittedName>
</protein>
<dbReference type="InterPro" id="IPR046335">
    <property type="entry name" value="LacI/GalR-like_sensor"/>
</dbReference>
<evidence type="ECO:0000313" key="6">
    <source>
        <dbReference type="Proteomes" id="UP001373159"/>
    </source>
</evidence>
<dbReference type="Gene3D" id="3.40.50.2300">
    <property type="match status" value="2"/>
</dbReference>
<keyword evidence="2 5" id="KW-0238">DNA-binding</keyword>